<dbReference type="Proteomes" id="UP000836402">
    <property type="component" value="Unassembled WGS sequence"/>
</dbReference>
<keyword evidence="5" id="KW-1185">Reference proteome</keyword>
<protein>
    <submittedName>
        <fullName evidence="3">Uncharacterized protein</fullName>
    </submittedName>
</protein>
<reference evidence="3" key="2">
    <citation type="journal article" date="2019" name="IMA Fungus">
        <title>Genome sequencing and comparison of five Tilletia species to identify candidate genes for the detection of regulated species infecting wheat.</title>
        <authorList>
            <person name="Nguyen H.D.T."/>
            <person name="Sultana T."/>
            <person name="Kesanakurti P."/>
            <person name="Hambleton S."/>
        </authorList>
    </citation>
    <scope>NUCLEOTIDE SEQUENCE</scope>
    <source>
        <strain evidence="3">DAOMC 238032</strain>
    </source>
</reference>
<evidence type="ECO:0000313" key="5">
    <source>
        <dbReference type="Proteomes" id="UP000836402"/>
    </source>
</evidence>
<comment type="caution">
    <text evidence="3">The sequence shown here is derived from an EMBL/GenBank/DDBJ whole genome shotgun (WGS) entry which is preliminary data.</text>
</comment>
<evidence type="ECO:0000313" key="2">
    <source>
        <dbReference type="EMBL" id="CAD6897910.1"/>
    </source>
</evidence>
<gene>
    <name evidence="3" type="ORF">A4X03_0g5790</name>
    <name evidence="2" type="ORF">JKIAZH3_G8440</name>
</gene>
<feature type="region of interest" description="Disordered" evidence="1">
    <location>
        <begin position="75"/>
        <end position="110"/>
    </location>
</feature>
<sequence length="283" mass="31704">MPAISHLVHDLPTFTSTPHIPLVLDTRHLVDLTTVDKADARTIHPKSISDLVFIPYHARSNGAYPAPLTKMSRIQTSRSLSRESGGDDTPFAKRFDSLHGADGSHGSQSFDDSYPRIVSWSRNDPKAAHSVQESHPGLITVKTADLRTVAMKKTFPNFILAERIGTPSTRSIDDSESTHTLEESHPALILLNRPEARQLRPLPDEHPVLIVLSLKDFSALRQVHVREISSRPEYQQLAQRGFLGFWKDFAKGCKELVPDFKNMPHLLTKVAPLVMDYAPLFLR</sequence>
<dbReference type="AlphaFoldDB" id="A0A177UFA5"/>
<dbReference type="EMBL" id="CAJHJG010000133">
    <property type="protein sequence ID" value="CAD6897910.1"/>
    <property type="molecule type" value="Genomic_DNA"/>
</dbReference>
<name>A0A177UFA5_9BASI</name>
<evidence type="ECO:0000313" key="3">
    <source>
        <dbReference type="EMBL" id="KAE8253912.1"/>
    </source>
</evidence>
<proteinExistence type="predicted"/>
<reference evidence="3" key="1">
    <citation type="submission" date="2016-04" db="EMBL/GenBank/DDBJ databases">
        <authorList>
            <person name="Nguyen H.D."/>
            <person name="Kesanakurti P."/>
            <person name="Cullis J."/>
            <person name="Levesque C.A."/>
            <person name="Hambleton S."/>
        </authorList>
    </citation>
    <scope>NUCLEOTIDE SEQUENCE</scope>
    <source>
        <strain evidence="3">DAOMC 238032</strain>
    </source>
</reference>
<evidence type="ECO:0000256" key="1">
    <source>
        <dbReference type="SAM" id="MobiDB-lite"/>
    </source>
</evidence>
<reference evidence="2" key="3">
    <citation type="submission" date="2020-10" db="EMBL/GenBank/DDBJ databases">
        <authorList>
            <person name="Sedaghatjoo S."/>
        </authorList>
    </citation>
    <scope>NUCLEOTIDE SEQUENCE</scope>
    <source>
        <strain evidence="2">AZH3</strain>
    </source>
</reference>
<dbReference type="Proteomes" id="UP000077671">
    <property type="component" value="Unassembled WGS sequence"/>
</dbReference>
<feature type="compositionally biased region" description="Basic and acidic residues" evidence="1">
    <location>
        <begin position="80"/>
        <end position="99"/>
    </location>
</feature>
<evidence type="ECO:0000313" key="4">
    <source>
        <dbReference type="Proteomes" id="UP000077671"/>
    </source>
</evidence>
<accession>A0A177UFA5</accession>
<organism evidence="3 4">
    <name type="scientific">Tilletia caries</name>
    <name type="common">wheat bunt fungus</name>
    <dbReference type="NCBI Taxonomy" id="13290"/>
    <lineage>
        <taxon>Eukaryota</taxon>
        <taxon>Fungi</taxon>
        <taxon>Dikarya</taxon>
        <taxon>Basidiomycota</taxon>
        <taxon>Ustilaginomycotina</taxon>
        <taxon>Exobasidiomycetes</taxon>
        <taxon>Tilletiales</taxon>
        <taxon>Tilletiaceae</taxon>
        <taxon>Tilletia</taxon>
    </lineage>
</organism>
<dbReference type="EMBL" id="LWDD02000980">
    <property type="protein sequence ID" value="KAE8253912.1"/>
    <property type="molecule type" value="Genomic_DNA"/>
</dbReference>